<dbReference type="SUPFAM" id="SSF52540">
    <property type="entry name" value="P-loop containing nucleoside triphosphate hydrolases"/>
    <property type="match status" value="1"/>
</dbReference>
<evidence type="ECO:0000256" key="3">
    <source>
        <dbReference type="ARBA" id="ARBA00022741"/>
    </source>
</evidence>
<protein>
    <submittedName>
        <fullName evidence="6">ABC transporter ATP-binding protein</fullName>
    </submittedName>
</protein>
<organism evidence="6 7">
    <name type="scientific">Macrococcus brunensis</name>
    <dbReference type="NCBI Taxonomy" id="198483"/>
    <lineage>
        <taxon>Bacteria</taxon>
        <taxon>Bacillati</taxon>
        <taxon>Bacillota</taxon>
        <taxon>Bacilli</taxon>
        <taxon>Bacillales</taxon>
        <taxon>Staphylococcaceae</taxon>
        <taxon>Macrococcus</taxon>
    </lineage>
</organism>
<dbReference type="SMART" id="SM00382">
    <property type="entry name" value="AAA"/>
    <property type="match status" value="1"/>
</dbReference>
<dbReference type="Pfam" id="PF00005">
    <property type="entry name" value="ABC_tran"/>
    <property type="match status" value="1"/>
</dbReference>
<sequence>MSKEVLKLENVNKYIGQSHIIKDLSFSVNAGEVFGFLGPNGAGKTSTIRMIVGLNTMSSGDIYINGFHISKDFKKAIRGVGAIVENPELYPFMTGYDNLKHFAKMNDGVTKERILEVADLVGLTDAIHMKVKQYSLGMRQRLGIAVSILHHPSVLILDEPTNGLDPAGIKEIRHYIRMLAEKENVAIIISSHLLSEIELMCDRIGVIKNGELITTQNLRERNQNVIHTYVMKVATPEAALKILKTLPTVNAVSIKDAQLYLQTEEAALPEIISALVSHYIALYTVIPHVSTLEERFFEMIGDDTYE</sequence>
<comment type="caution">
    <text evidence="6">The sequence shown here is derived from an EMBL/GenBank/DDBJ whole genome shotgun (WGS) entry which is preliminary data.</text>
</comment>
<dbReference type="InterPro" id="IPR003593">
    <property type="entry name" value="AAA+_ATPase"/>
</dbReference>
<dbReference type="AlphaFoldDB" id="A0A4R6BBV0"/>
<dbReference type="PANTHER" id="PTHR43335">
    <property type="entry name" value="ABC TRANSPORTER, ATP-BINDING PROTEIN"/>
    <property type="match status" value="1"/>
</dbReference>
<dbReference type="RefSeq" id="WP_133432484.1">
    <property type="nucleotide sequence ID" value="NZ_SCWA01000016.1"/>
</dbReference>
<evidence type="ECO:0000313" key="6">
    <source>
        <dbReference type="EMBL" id="TDL95254.1"/>
    </source>
</evidence>
<dbReference type="InterPro" id="IPR027417">
    <property type="entry name" value="P-loop_NTPase"/>
</dbReference>
<name>A0A4R6BBV0_9STAP</name>
<keyword evidence="2" id="KW-0813">Transport</keyword>
<comment type="similarity">
    <text evidence="1">Belongs to the ABC transporter superfamily.</text>
</comment>
<dbReference type="GO" id="GO:0005524">
    <property type="term" value="F:ATP binding"/>
    <property type="evidence" value="ECO:0007669"/>
    <property type="project" value="UniProtKB-KW"/>
</dbReference>
<reference evidence="6 7" key="1">
    <citation type="submission" date="2019-01" db="EMBL/GenBank/DDBJ databases">
        <title>Draft genome sequences of the type strains of six Macrococcus species.</title>
        <authorList>
            <person name="Mazhar S."/>
            <person name="Altermann E."/>
            <person name="Hill C."/>
            <person name="Mcauliffe O."/>
        </authorList>
    </citation>
    <scope>NUCLEOTIDE SEQUENCE [LARGE SCALE GENOMIC DNA]</scope>
    <source>
        <strain evidence="6 7">CCM4811</strain>
    </source>
</reference>
<evidence type="ECO:0000256" key="1">
    <source>
        <dbReference type="ARBA" id="ARBA00005417"/>
    </source>
</evidence>
<proteinExistence type="inferred from homology"/>
<dbReference type="Proteomes" id="UP000295310">
    <property type="component" value="Unassembled WGS sequence"/>
</dbReference>
<feature type="domain" description="ABC transporter" evidence="5">
    <location>
        <begin position="6"/>
        <end position="234"/>
    </location>
</feature>
<dbReference type="PANTHER" id="PTHR43335:SF4">
    <property type="entry name" value="ABC TRANSPORTER, ATP-BINDING PROTEIN"/>
    <property type="match status" value="1"/>
</dbReference>
<dbReference type="PROSITE" id="PS00211">
    <property type="entry name" value="ABC_TRANSPORTER_1"/>
    <property type="match status" value="1"/>
</dbReference>
<evidence type="ECO:0000259" key="5">
    <source>
        <dbReference type="PROSITE" id="PS50893"/>
    </source>
</evidence>
<evidence type="ECO:0000313" key="7">
    <source>
        <dbReference type="Proteomes" id="UP000295310"/>
    </source>
</evidence>
<keyword evidence="3" id="KW-0547">Nucleotide-binding</keyword>
<evidence type="ECO:0000256" key="4">
    <source>
        <dbReference type="ARBA" id="ARBA00022840"/>
    </source>
</evidence>
<dbReference type="OrthoDB" id="9804819at2"/>
<keyword evidence="4 6" id="KW-0067">ATP-binding</keyword>
<dbReference type="InterPro" id="IPR017871">
    <property type="entry name" value="ABC_transporter-like_CS"/>
</dbReference>
<dbReference type="EMBL" id="SCWA01000016">
    <property type="protein sequence ID" value="TDL95254.1"/>
    <property type="molecule type" value="Genomic_DNA"/>
</dbReference>
<dbReference type="InterPro" id="IPR003439">
    <property type="entry name" value="ABC_transporter-like_ATP-bd"/>
</dbReference>
<gene>
    <name evidence="6" type="ORF">ERX27_08860</name>
</gene>
<accession>A0A4R6BBV0</accession>
<keyword evidence="7" id="KW-1185">Reference proteome</keyword>
<dbReference type="GO" id="GO:0016887">
    <property type="term" value="F:ATP hydrolysis activity"/>
    <property type="evidence" value="ECO:0007669"/>
    <property type="project" value="InterPro"/>
</dbReference>
<evidence type="ECO:0000256" key="2">
    <source>
        <dbReference type="ARBA" id="ARBA00022448"/>
    </source>
</evidence>
<dbReference type="Gene3D" id="3.40.50.300">
    <property type="entry name" value="P-loop containing nucleotide triphosphate hydrolases"/>
    <property type="match status" value="1"/>
</dbReference>
<dbReference type="PROSITE" id="PS50893">
    <property type="entry name" value="ABC_TRANSPORTER_2"/>
    <property type="match status" value="1"/>
</dbReference>